<accession>A0A645FEY0</accession>
<dbReference type="Pfam" id="PF00158">
    <property type="entry name" value="Sigma54_activat"/>
    <property type="match status" value="1"/>
</dbReference>
<dbReference type="PROSITE" id="PS50045">
    <property type="entry name" value="SIGMA54_INTERACT_4"/>
    <property type="match status" value="1"/>
</dbReference>
<name>A0A645FEY0_9ZZZZ</name>
<keyword evidence="3" id="KW-0805">Transcription regulation</keyword>
<dbReference type="InterPro" id="IPR058031">
    <property type="entry name" value="AAA_lid_NorR"/>
</dbReference>
<comment type="caution">
    <text evidence="6">The sequence shown here is derived from an EMBL/GenBank/DDBJ whole genome shotgun (WGS) entry which is preliminary data.</text>
</comment>
<dbReference type="Pfam" id="PF25601">
    <property type="entry name" value="AAA_lid_14"/>
    <property type="match status" value="1"/>
</dbReference>
<evidence type="ECO:0000256" key="3">
    <source>
        <dbReference type="ARBA" id="ARBA00023015"/>
    </source>
</evidence>
<dbReference type="GO" id="GO:0043565">
    <property type="term" value="F:sequence-specific DNA binding"/>
    <property type="evidence" value="ECO:0007669"/>
    <property type="project" value="InterPro"/>
</dbReference>
<dbReference type="SUPFAM" id="SSF52540">
    <property type="entry name" value="P-loop containing nucleoside triphosphate hydrolases"/>
    <property type="match status" value="1"/>
</dbReference>
<dbReference type="Gene3D" id="1.10.10.60">
    <property type="entry name" value="Homeodomain-like"/>
    <property type="match status" value="1"/>
</dbReference>
<dbReference type="SUPFAM" id="SSF46689">
    <property type="entry name" value="Homeodomain-like"/>
    <property type="match status" value="1"/>
</dbReference>
<dbReference type="InterPro" id="IPR002197">
    <property type="entry name" value="HTH_Fis"/>
</dbReference>
<dbReference type="Pfam" id="PF02954">
    <property type="entry name" value="HTH_8"/>
    <property type="match status" value="1"/>
</dbReference>
<dbReference type="GO" id="GO:0006355">
    <property type="term" value="P:regulation of DNA-templated transcription"/>
    <property type="evidence" value="ECO:0007669"/>
    <property type="project" value="InterPro"/>
</dbReference>
<evidence type="ECO:0000256" key="2">
    <source>
        <dbReference type="ARBA" id="ARBA00022840"/>
    </source>
</evidence>
<protein>
    <submittedName>
        <fullName evidence="6">Regulatory protein AtoC</fullName>
    </submittedName>
</protein>
<dbReference type="PRINTS" id="PR01590">
    <property type="entry name" value="HTHFIS"/>
</dbReference>
<dbReference type="FunFam" id="3.40.50.300:FF:000006">
    <property type="entry name" value="DNA-binding transcriptional regulator NtrC"/>
    <property type="match status" value="1"/>
</dbReference>
<keyword evidence="4" id="KW-0804">Transcription</keyword>
<dbReference type="InterPro" id="IPR002078">
    <property type="entry name" value="Sigma_54_int"/>
</dbReference>
<feature type="domain" description="Sigma-54 factor interaction" evidence="5">
    <location>
        <begin position="1"/>
        <end position="183"/>
    </location>
</feature>
<dbReference type="PROSITE" id="PS00676">
    <property type="entry name" value="SIGMA54_INTERACT_2"/>
    <property type="match status" value="1"/>
</dbReference>
<dbReference type="EMBL" id="VSSQ01058449">
    <property type="protein sequence ID" value="MPN12156.1"/>
    <property type="molecule type" value="Genomic_DNA"/>
</dbReference>
<proteinExistence type="predicted"/>
<evidence type="ECO:0000259" key="5">
    <source>
        <dbReference type="PROSITE" id="PS50045"/>
    </source>
</evidence>
<keyword evidence="2" id="KW-0067">ATP-binding</keyword>
<gene>
    <name evidence="6" type="primary">atoC_60</name>
    <name evidence="6" type="ORF">SDC9_159468</name>
</gene>
<dbReference type="Gene3D" id="3.40.50.300">
    <property type="entry name" value="P-loop containing nucleotide triphosphate hydrolases"/>
    <property type="match status" value="1"/>
</dbReference>
<reference evidence="6" key="1">
    <citation type="submission" date="2019-08" db="EMBL/GenBank/DDBJ databases">
        <authorList>
            <person name="Kucharzyk K."/>
            <person name="Murdoch R.W."/>
            <person name="Higgins S."/>
            <person name="Loffler F."/>
        </authorList>
    </citation>
    <scope>NUCLEOTIDE SEQUENCE</scope>
</reference>
<dbReference type="PANTHER" id="PTHR32071:SF119">
    <property type="entry name" value="SIGMA L-DEPENDENT TRANSCRIPTIONAL REGULATOR YPLP-RELATED"/>
    <property type="match status" value="1"/>
</dbReference>
<dbReference type="InterPro" id="IPR009057">
    <property type="entry name" value="Homeodomain-like_sf"/>
</dbReference>
<evidence type="ECO:0000256" key="1">
    <source>
        <dbReference type="ARBA" id="ARBA00022741"/>
    </source>
</evidence>
<evidence type="ECO:0000256" key="4">
    <source>
        <dbReference type="ARBA" id="ARBA00023163"/>
    </source>
</evidence>
<sequence>MAKGPFVAINIGGVPENLLESELFGYEKGAFTGAVGRKTGMFELASGGTLFLDEIGDMPLTLQVKMLRVLQERKITRLGGTTPIPINARIIAATNKHLEDMVRSGVFREDLFYRLNVVRIEIPPLRERKEDLPLLAGVILKKLNRLMGHHIEGLSADALEALRQHPFYGNVRELENILERAVIFADTAVLEADDLDLRTSSIKKTEDEGENQTVLSKSSIDDSEAKSLKDMEIETIVRALHRWEGNRTRAAQELQISRRTLINKIAEYHIDL</sequence>
<evidence type="ECO:0000313" key="6">
    <source>
        <dbReference type="EMBL" id="MPN12156.1"/>
    </source>
</evidence>
<dbReference type="PANTHER" id="PTHR32071">
    <property type="entry name" value="TRANSCRIPTIONAL REGULATORY PROTEIN"/>
    <property type="match status" value="1"/>
</dbReference>
<keyword evidence="1" id="KW-0547">Nucleotide-binding</keyword>
<dbReference type="GO" id="GO:0005524">
    <property type="term" value="F:ATP binding"/>
    <property type="evidence" value="ECO:0007669"/>
    <property type="project" value="UniProtKB-KW"/>
</dbReference>
<dbReference type="AlphaFoldDB" id="A0A645FEY0"/>
<dbReference type="InterPro" id="IPR025943">
    <property type="entry name" value="Sigma_54_int_dom_ATP-bd_2"/>
</dbReference>
<dbReference type="Gene3D" id="1.10.8.60">
    <property type="match status" value="1"/>
</dbReference>
<dbReference type="InterPro" id="IPR027417">
    <property type="entry name" value="P-loop_NTPase"/>
</dbReference>
<dbReference type="CDD" id="cd00009">
    <property type="entry name" value="AAA"/>
    <property type="match status" value="1"/>
</dbReference>
<organism evidence="6">
    <name type="scientific">bioreactor metagenome</name>
    <dbReference type="NCBI Taxonomy" id="1076179"/>
    <lineage>
        <taxon>unclassified sequences</taxon>
        <taxon>metagenomes</taxon>
        <taxon>ecological metagenomes</taxon>
    </lineage>
</organism>